<dbReference type="AlphaFoldDB" id="A0A0G0BT59"/>
<reference evidence="1 2" key="1">
    <citation type="journal article" date="2015" name="Nature">
        <title>rRNA introns, odd ribosomes, and small enigmatic genomes across a large radiation of phyla.</title>
        <authorList>
            <person name="Brown C.T."/>
            <person name="Hug L.A."/>
            <person name="Thomas B.C."/>
            <person name="Sharon I."/>
            <person name="Castelle C.J."/>
            <person name="Singh A."/>
            <person name="Wilkins M.J."/>
            <person name="Williams K.H."/>
            <person name="Banfield J.F."/>
        </authorList>
    </citation>
    <scope>NUCLEOTIDE SEQUENCE [LARGE SCALE GENOMIC DNA]</scope>
</reference>
<proteinExistence type="predicted"/>
<dbReference type="Proteomes" id="UP000034952">
    <property type="component" value="Unassembled WGS sequence"/>
</dbReference>
<sequence length="220" mass="24699">MKTKKYILILLLITFIIPSITSASWWNPLSWSKNPKQSIDVVESNSVQLTDESVSIPETKPKEVIKPKVVEKIVEKPIVKTITVQDPALQIKINTLITENESLKAQVIKLLESNKSLNSELLSCEDKPTSTFSADDQCDYAKESLASFNRQIQEITLERSKELERIKTNPTEAESKYRDIYNRSGLASMIGSFKAGTSYELKPLVKGRDSAQSAIALYCN</sequence>
<evidence type="ECO:0000313" key="1">
    <source>
        <dbReference type="EMBL" id="KKP66941.1"/>
    </source>
</evidence>
<comment type="caution">
    <text evidence="1">The sequence shown here is derived from an EMBL/GenBank/DDBJ whole genome shotgun (WGS) entry which is preliminary data.</text>
</comment>
<evidence type="ECO:0000313" key="2">
    <source>
        <dbReference type="Proteomes" id="UP000034952"/>
    </source>
</evidence>
<accession>A0A0G0BT59</accession>
<organism evidence="1 2">
    <name type="scientific">Candidatus Nomurabacteria bacterium GW2011_GWE1_35_16</name>
    <dbReference type="NCBI Taxonomy" id="1618761"/>
    <lineage>
        <taxon>Bacteria</taxon>
        <taxon>Candidatus Nomuraibacteriota</taxon>
    </lineage>
</organism>
<name>A0A0G0BT59_9BACT</name>
<dbReference type="EMBL" id="LBPY01000001">
    <property type="protein sequence ID" value="KKP66941.1"/>
    <property type="molecule type" value="Genomic_DNA"/>
</dbReference>
<gene>
    <name evidence="1" type="ORF">UR64_C0001G0020</name>
</gene>
<protein>
    <submittedName>
        <fullName evidence="1">Uncharacterized protein</fullName>
    </submittedName>
</protein>